<proteinExistence type="inferred from homology"/>
<dbReference type="InterPro" id="IPR003423">
    <property type="entry name" value="OMP_efflux"/>
</dbReference>
<reference evidence="4" key="2">
    <citation type="submission" date="2021-09" db="EMBL/GenBank/DDBJ databases">
        <authorList>
            <person name="Gilroy R."/>
        </authorList>
    </citation>
    <scope>NUCLEOTIDE SEQUENCE</scope>
    <source>
        <strain evidence="4">CHK121-7720</strain>
    </source>
</reference>
<keyword evidence="2" id="KW-0564">Palmitate</keyword>
<evidence type="ECO:0000256" key="3">
    <source>
        <dbReference type="SAM" id="Coils"/>
    </source>
</evidence>
<evidence type="ECO:0000313" key="4">
    <source>
        <dbReference type="EMBL" id="HJG89264.1"/>
    </source>
</evidence>
<comment type="similarity">
    <text evidence="1 2">Belongs to the outer membrane factor (OMF) (TC 1.B.17) family.</text>
</comment>
<dbReference type="SUPFAM" id="SSF56954">
    <property type="entry name" value="Outer membrane efflux proteins (OEP)"/>
    <property type="match status" value="1"/>
</dbReference>
<feature type="coiled-coil region" evidence="3">
    <location>
        <begin position="214"/>
        <end position="248"/>
    </location>
</feature>
<keyword evidence="2" id="KW-0449">Lipoprotein</keyword>
<keyword evidence="2" id="KW-0812">Transmembrane</keyword>
<dbReference type="PROSITE" id="PS51257">
    <property type="entry name" value="PROKAR_LIPOPROTEIN"/>
    <property type="match status" value="1"/>
</dbReference>
<keyword evidence="2" id="KW-0472">Membrane</keyword>
<dbReference type="Proteomes" id="UP000757103">
    <property type="component" value="Unassembled WGS sequence"/>
</dbReference>
<protein>
    <submittedName>
        <fullName evidence="4">Efflux transporter outer membrane subunit</fullName>
    </submittedName>
</protein>
<dbReference type="AlphaFoldDB" id="A0A921MRK8"/>
<gene>
    <name evidence="4" type="ORF">K8U91_07325</name>
</gene>
<dbReference type="GO" id="GO:0005886">
    <property type="term" value="C:plasma membrane"/>
    <property type="evidence" value="ECO:0007669"/>
    <property type="project" value="UniProtKB-SubCell"/>
</dbReference>
<dbReference type="EMBL" id="DYUD01000023">
    <property type="protein sequence ID" value="HJG89264.1"/>
    <property type="molecule type" value="Genomic_DNA"/>
</dbReference>
<dbReference type="Gene3D" id="2.20.200.10">
    <property type="entry name" value="Outer membrane efflux proteins (OEP)"/>
    <property type="match status" value="1"/>
</dbReference>
<dbReference type="PANTHER" id="PTHR30203">
    <property type="entry name" value="OUTER MEMBRANE CATION EFFLUX PROTEIN"/>
    <property type="match status" value="1"/>
</dbReference>
<sequence>MKEIKIFLSIFLVGLFFTGCSIQKRCQAPELNLPDEIIAGENDTLTIADMAWWELYSDTTLTNLINKTLNNNRNMRAAEAHIKQMEELYRVSKASLFPTINGVVGGNRETNAYYGEKTSIDPEFSLKASLSWEADLWGSLRWSKRKGAAEYLASVEAARAMQMTLIAETATAYFELVALDQELEIVLQTVQTREESVNQARLRFEGGLTSETAYQQAQVELANASALIPNLEQKIAMKENQIAVLSGEYPSKVERGKFDFNISLPEEMPIGLPSTLLQRRPDVRQAEQQLRSAMASVGIAYADRFPRLTISLVGGLENDELKGFFESPFSYVAGNFVAPLITFGKKKAQYKAALAAYDEKRFAYEQKVLEVFREVNDAVITYQKKRRTSELQLNLFEAAQKYVDLAQLQYLNGVIRYIDVLDAHRNFFDAQIGLSNAIRDEYLAMVNLYKVLGGGWSSQAE</sequence>
<keyword evidence="2" id="KW-1134">Transmembrane beta strand</keyword>
<evidence type="ECO:0000256" key="2">
    <source>
        <dbReference type="RuleBase" id="RU362097"/>
    </source>
</evidence>
<organism evidence="4 5">
    <name type="scientific">Barnesiella viscericola</name>
    <dbReference type="NCBI Taxonomy" id="397865"/>
    <lineage>
        <taxon>Bacteria</taxon>
        <taxon>Pseudomonadati</taxon>
        <taxon>Bacteroidota</taxon>
        <taxon>Bacteroidia</taxon>
        <taxon>Bacteroidales</taxon>
        <taxon>Barnesiellaceae</taxon>
        <taxon>Barnesiella</taxon>
    </lineage>
</organism>
<dbReference type="RefSeq" id="WP_273306305.1">
    <property type="nucleotide sequence ID" value="NZ_DYUD01000023.1"/>
</dbReference>
<accession>A0A921MRK8</accession>
<name>A0A921MRK8_9BACT</name>
<keyword evidence="3" id="KW-0175">Coiled coil</keyword>
<dbReference type="NCBIfam" id="TIGR01845">
    <property type="entry name" value="outer_NodT"/>
    <property type="match status" value="1"/>
</dbReference>
<dbReference type="Gene3D" id="1.20.1600.10">
    <property type="entry name" value="Outer membrane efflux proteins (OEP)"/>
    <property type="match status" value="1"/>
</dbReference>
<comment type="caution">
    <text evidence="4">The sequence shown here is derived from an EMBL/GenBank/DDBJ whole genome shotgun (WGS) entry which is preliminary data.</text>
</comment>
<evidence type="ECO:0000256" key="1">
    <source>
        <dbReference type="ARBA" id="ARBA00007613"/>
    </source>
</evidence>
<evidence type="ECO:0000313" key="5">
    <source>
        <dbReference type="Proteomes" id="UP000757103"/>
    </source>
</evidence>
<reference evidence="4" key="1">
    <citation type="journal article" date="2021" name="PeerJ">
        <title>Extensive microbial diversity within the chicken gut microbiome revealed by metagenomics and culture.</title>
        <authorList>
            <person name="Gilroy R."/>
            <person name="Ravi A."/>
            <person name="Getino M."/>
            <person name="Pursley I."/>
            <person name="Horton D.L."/>
            <person name="Alikhan N.F."/>
            <person name="Baker D."/>
            <person name="Gharbi K."/>
            <person name="Hall N."/>
            <person name="Watson M."/>
            <person name="Adriaenssens E.M."/>
            <person name="Foster-Nyarko E."/>
            <person name="Jarju S."/>
            <person name="Secka A."/>
            <person name="Antonio M."/>
            <person name="Oren A."/>
            <person name="Chaudhuri R.R."/>
            <person name="La Ragione R."/>
            <person name="Hildebrand F."/>
            <person name="Pallen M.J."/>
        </authorList>
    </citation>
    <scope>NUCLEOTIDE SEQUENCE</scope>
    <source>
        <strain evidence="4">CHK121-7720</strain>
    </source>
</reference>
<comment type="subcellular location">
    <subcellularLocation>
        <location evidence="2">Cell membrane</location>
        <topology evidence="2">Lipid-anchor</topology>
    </subcellularLocation>
</comment>
<dbReference type="InterPro" id="IPR010131">
    <property type="entry name" value="MdtP/NodT-like"/>
</dbReference>
<dbReference type="Pfam" id="PF02321">
    <property type="entry name" value="OEP"/>
    <property type="match status" value="2"/>
</dbReference>
<dbReference type="GO" id="GO:0015562">
    <property type="term" value="F:efflux transmembrane transporter activity"/>
    <property type="evidence" value="ECO:0007669"/>
    <property type="project" value="InterPro"/>
</dbReference>
<dbReference type="PANTHER" id="PTHR30203:SF33">
    <property type="entry name" value="BLR4455 PROTEIN"/>
    <property type="match status" value="1"/>
</dbReference>